<dbReference type="Gene3D" id="2.40.330.10">
    <property type="entry name" value="DNA-binding pseudobarrel domain"/>
    <property type="match status" value="2"/>
</dbReference>
<keyword evidence="4" id="KW-0804">Transcription</keyword>
<accession>A0A8X7U9Q0</accession>
<proteinExistence type="predicted"/>
<sequence>MAAPSVTISDKTSAPPTMISDNNSASPRAISSDNQPLHHSPPLATTDSDSQDEEAVQRTGFVPTLGAWSKPLHFTPAPTPPEPATPRFGVLEARVPDKFVSKFKDELSVAVALTVPDGHVWRVGLRKADSNKIWFQDGWQEFVDRYSIRIGYLLIFRYEGNSAFSVYIYNLSHSEINYHSSALMDTPHNHLKRVRLFEDLEDEDAEVVHSSSSSVYPSSHHPEVTVAVNKGYTSPAIQSFFAGPVKAEETTPTPKVAKKRGRKKKNAVPEEVNSSAPRDDDRRAVQSSTRVLLRKRTYLPSGFAEKYLSGISGFIKVQLGEKQWPVRCLYKAGRAKFSQGWYEFTLENNLGEGDVSCSSSSEPETSS</sequence>
<dbReference type="AlphaFoldDB" id="A0A8X7U9Q0"/>
<dbReference type="GO" id="GO:0005634">
    <property type="term" value="C:nucleus"/>
    <property type="evidence" value="ECO:0007669"/>
    <property type="project" value="UniProtKB-SubCell"/>
</dbReference>
<dbReference type="Proteomes" id="UP000886595">
    <property type="component" value="Unassembled WGS sequence"/>
</dbReference>
<dbReference type="Pfam" id="PF02362">
    <property type="entry name" value="B3"/>
    <property type="match status" value="2"/>
</dbReference>
<dbReference type="GO" id="GO:0003677">
    <property type="term" value="F:DNA binding"/>
    <property type="evidence" value="ECO:0007669"/>
    <property type="project" value="UniProtKB-KW"/>
</dbReference>
<feature type="compositionally biased region" description="Polar residues" evidence="6">
    <location>
        <begin position="1"/>
        <end position="48"/>
    </location>
</feature>
<reference evidence="8 9" key="1">
    <citation type="submission" date="2020-02" db="EMBL/GenBank/DDBJ databases">
        <authorList>
            <person name="Ma Q."/>
            <person name="Huang Y."/>
            <person name="Song X."/>
            <person name="Pei D."/>
        </authorList>
    </citation>
    <scope>NUCLEOTIDE SEQUENCE [LARGE SCALE GENOMIC DNA]</scope>
    <source>
        <strain evidence="8">Sxm20200214</strain>
        <tissue evidence="8">Leaf</tissue>
    </source>
</reference>
<name>A0A8X7U9Q0_BRACI</name>
<feature type="region of interest" description="Disordered" evidence="6">
    <location>
        <begin position="251"/>
        <end position="286"/>
    </location>
</feature>
<feature type="compositionally biased region" description="Basic residues" evidence="6">
    <location>
        <begin position="256"/>
        <end position="266"/>
    </location>
</feature>
<gene>
    <name evidence="8" type="ORF">Bca52824_066025</name>
</gene>
<dbReference type="OrthoDB" id="623918at2759"/>
<dbReference type="InterPro" id="IPR015300">
    <property type="entry name" value="DNA-bd_pseudobarrel_sf"/>
</dbReference>
<evidence type="ECO:0000256" key="4">
    <source>
        <dbReference type="ARBA" id="ARBA00023163"/>
    </source>
</evidence>
<keyword evidence="2" id="KW-0805">Transcription regulation</keyword>
<dbReference type="PANTHER" id="PTHR31920:SF37">
    <property type="entry name" value="B3 DOMAIN-CONTAINING TRANSCRIPTION FACTOR VRN1"/>
    <property type="match status" value="1"/>
</dbReference>
<keyword evidence="5" id="KW-0539">Nucleus</keyword>
<evidence type="ECO:0000256" key="1">
    <source>
        <dbReference type="ARBA" id="ARBA00004123"/>
    </source>
</evidence>
<comment type="subcellular location">
    <subcellularLocation>
        <location evidence="1">Nucleus</location>
    </subcellularLocation>
</comment>
<evidence type="ECO:0000256" key="3">
    <source>
        <dbReference type="ARBA" id="ARBA00023125"/>
    </source>
</evidence>
<dbReference type="EMBL" id="JAAMPC010000013">
    <property type="protein sequence ID" value="KAG2271470.1"/>
    <property type="molecule type" value="Genomic_DNA"/>
</dbReference>
<evidence type="ECO:0000313" key="8">
    <source>
        <dbReference type="EMBL" id="KAG2271470.1"/>
    </source>
</evidence>
<feature type="domain" description="TF-B3" evidence="7">
    <location>
        <begin position="95"/>
        <end position="172"/>
    </location>
</feature>
<evidence type="ECO:0000259" key="7">
    <source>
        <dbReference type="PROSITE" id="PS50863"/>
    </source>
</evidence>
<organism evidence="8 9">
    <name type="scientific">Brassica carinata</name>
    <name type="common">Ethiopian mustard</name>
    <name type="synonym">Abyssinian cabbage</name>
    <dbReference type="NCBI Taxonomy" id="52824"/>
    <lineage>
        <taxon>Eukaryota</taxon>
        <taxon>Viridiplantae</taxon>
        <taxon>Streptophyta</taxon>
        <taxon>Embryophyta</taxon>
        <taxon>Tracheophyta</taxon>
        <taxon>Spermatophyta</taxon>
        <taxon>Magnoliopsida</taxon>
        <taxon>eudicotyledons</taxon>
        <taxon>Gunneridae</taxon>
        <taxon>Pentapetalae</taxon>
        <taxon>rosids</taxon>
        <taxon>malvids</taxon>
        <taxon>Brassicales</taxon>
        <taxon>Brassicaceae</taxon>
        <taxon>Brassiceae</taxon>
        <taxon>Brassica</taxon>
    </lineage>
</organism>
<evidence type="ECO:0000256" key="2">
    <source>
        <dbReference type="ARBA" id="ARBA00023015"/>
    </source>
</evidence>
<evidence type="ECO:0000256" key="6">
    <source>
        <dbReference type="SAM" id="MobiDB-lite"/>
    </source>
</evidence>
<dbReference type="SMART" id="SM01019">
    <property type="entry name" value="B3"/>
    <property type="match status" value="2"/>
</dbReference>
<dbReference type="PANTHER" id="PTHR31920">
    <property type="entry name" value="B3 DOMAIN-CONTAINING"/>
    <property type="match status" value="1"/>
</dbReference>
<keyword evidence="9" id="KW-1185">Reference proteome</keyword>
<evidence type="ECO:0000313" key="9">
    <source>
        <dbReference type="Proteomes" id="UP000886595"/>
    </source>
</evidence>
<evidence type="ECO:0000256" key="5">
    <source>
        <dbReference type="ARBA" id="ARBA00023242"/>
    </source>
</evidence>
<dbReference type="PROSITE" id="PS50863">
    <property type="entry name" value="B3"/>
    <property type="match status" value="2"/>
</dbReference>
<dbReference type="InterPro" id="IPR003340">
    <property type="entry name" value="B3_DNA-bd"/>
</dbReference>
<dbReference type="CDD" id="cd10017">
    <property type="entry name" value="B3_DNA"/>
    <property type="match status" value="2"/>
</dbReference>
<feature type="region of interest" description="Disordered" evidence="6">
    <location>
        <begin position="1"/>
        <end position="57"/>
    </location>
</feature>
<keyword evidence="3" id="KW-0238">DNA-binding</keyword>
<feature type="domain" description="TF-B3" evidence="7">
    <location>
        <begin position="282"/>
        <end position="367"/>
    </location>
</feature>
<dbReference type="SUPFAM" id="SSF101936">
    <property type="entry name" value="DNA-binding pseudobarrel domain"/>
    <property type="match status" value="2"/>
</dbReference>
<comment type="caution">
    <text evidence="8">The sequence shown here is derived from an EMBL/GenBank/DDBJ whole genome shotgun (WGS) entry which is preliminary data.</text>
</comment>
<dbReference type="InterPro" id="IPR050655">
    <property type="entry name" value="Plant_B3_domain"/>
</dbReference>
<protein>
    <recommendedName>
        <fullName evidence="7">TF-B3 domain-containing protein</fullName>
    </recommendedName>
</protein>